<dbReference type="Proteomes" id="UP000235916">
    <property type="component" value="Unassembled WGS sequence"/>
</dbReference>
<keyword evidence="6" id="KW-0676">Redox-active center</keyword>
<dbReference type="PROSITE" id="PS51352">
    <property type="entry name" value="THIOREDOXIN_2"/>
    <property type="match status" value="1"/>
</dbReference>
<organism evidence="9 10">
    <name type="scientific">Kinneretia aquatilis</name>
    <dbReference type="NCBI Taxonomy" id="2070761"/>
    <lineage>
        <taxon>Bacteria</taxon>
        <taxon>Pseudomonadati</taxon>
        <taxon>Pseudomonadota</taxon>
        <taxon>Betaproteobacteria</taxon>
        <taxon>Burkholderiales</taxon>
        <taxon>Sphaerotilaceae</taxon>
        <taxon>Roseateles</taxon>
    </lineage>
</organism>
<evidence type="ECO:0000259" key="8">
    <source>
        <dbReference type="PROSITE" id="PS51352"/>
    </source>
</evidence>
<dbReference type="GO" id="GO:0005829">
    <property type="term" value="C:cytosol"/>
    <property type="evidence" value="ECO:0007669"/>
    <property type="project" value="TreeGrafter"/>
</dbReference>
<dbReference type="EMBL" id="POSP01000003">
    <property type="protein sequence ID" value="PND39766.1"/>
    <property type="molecule type" value="Genomic_DNA"/>
</dbReference>
<dbReference type="GO" id="GO:0015035">
    <property type="term" value="F:protein-disulfide reductase activity"/>
    <property type="evidence" value="ECO:0007669"/>
    <property type="project" value="UniProtKB-UniRule"/>
</dbReference>
<evidence type="ECO:0000256" key="7">
    <source>
        <dbReference type="NCBIfam" id="TIGR01068"/>
    </source>
</evidence>
<dbReference type="InterPro" id="IPR005746">
    <property type="entry name" value="Thioredoxin"/>
</dbReference>
<reference evidence="9 10" key="1">
    <citation type="submission" date="2018-01" db="EMBL/GenBank/DDBJ databases">
        <title>Draft genome sequence of Paucibacter aquatile CR182 isolated from freshwater of the Nakdong River.</title>
        <authorList>
            <person name="Choi A."/>
            <person name="Chung E.J."/>
        </authorList>
    </citation>
    <scope>NUCLEOTIDE SEQUENCE [LARGE SCALE GENOMIC DNA]</scope>
    <source>
        <strain evidence="9 10">CR182</strain>
    </source>
</reference>
<dbReference type="PRINTS" id="PR00421">
    <property type="entry name" value="THIOREDOXIN"/>
</dbReference>
<dbReference type="Gene3D" id="3.40.30.10">
    <property type="entry name" value="Glutaredoxin"/>
    <property type="match status" value="1"/>
</dbReference>
<dbReference type="NCBIfam" id="TIGR01068">
    <property type="entry name" value="thioredoxin"/>
    <property type="match status" value="1"/>
</dbReference>
<dbReference type="AlphaFoldDB" id="A0A2N8L245"/>
<accession>A0A2N8L245</accession>
<dbReference type="SUPFAM" id="SSF52833">
    <property type="entry name" value="Thioredoxin-like"/>
    <property type="match status" value="1"/>
</dbReference>
<dbReference type="GO" id="GO:0046872">
    <property type="term" value="F:metal ion binding"/>
    <property type="evidence" value="ECO:0007669"/>
    <property type="project" value="UniProtKB-KW"/>
</dbReference>
<evidence type="ECO:0000313" key="10">
    <source>
        <dbReference type="Proteomes" id="UP000235916"/>
    </source>
</evidence>
<sequence length="140" mass="15151">MLITCPHCLSKNRVPDERAAQDPVCGRCGQALLSGEVLALSEANFDRVVSGSELPVLVDFWAPWCGPCRQMAPQFATAARQLKGQALLVKVNSDEAPQLSQRFGIRSIPTLIQLQGGQELQRISGALSAAQILGWIQQRG</sequence>
<feature type="domain" description="Thioredoxin" evidence="8">
    <location>
        <begin position="8"/>
        <end position="140"/>
    </location>
</feature>
<dbReference type="PROSITE" id="PS00194">
    <property type="entry name" value="THIOREDOXIN_1"/>
    <property type="match status" value="1"/>
</dbReference>
<dbReference type="InterPro" id="IPR049299">
    <property type="entry name" value="Thio2_N"/>
</dbReference>
<evidence type="ECO:0000256" key="4">
    <source>
        <dbReference type="ARBA" id="ARBA00022982"/>
    </source>
</evidence>
<protein>
    <recommendedName>
        <fullName evidence="7">Thioredoxin</fullName>
    </recommendedName>
</protein>
<comment type="similarity">
    <text evidence="1">Belongs to the thioredoxin family.</text>
</comment>
<keyword evidence="2" id="KW-0813">Transport</keyword>
<name>A0A2N8L245_9BURK</name>
<gene>
    <name evidence="9" type="ORF">C1O66_15030</name>
</gene>
<dbReference type="Gene3D" id="2.30.30.380">
    <property type="entry name" value="Zn-finger domain of Sec23/24"/>
    <property type="match status" value="1"/>
</dbReference>
<comment type="caution">
    <text evidence="9">The sequence shown here is derived from an EMBL/GenBank/DDBJ whole genome shotgun (WGS) entry which is preliminary data.</text>
</comment>
<evidence type="ECO:0000256" key="2">
    <source>
        <dbReference type="ARBA" id="ARBA00022448"/>
    </source>
</evidence>
<keyword evidence="5" id="KW-1015">Disulfide bond</keyword>
<dbReference type="PANTHER" id="PTHR45663">
    <property type="entry name" value="GEO12009P1"/>
    <property type="match status" value="1"/>
</dbReference>
<keyword evidence="4" id="KW-0249">Electron transport</keyword>
<dbReference type="OrthoDB" id="9790390at2"/>
<dbReference type="PANTHER" id="PTHR45663:SF11">
    <property type="entry name" value="GEO12009P1"/>
    <property type="match status" value="1"/>
</dbReference>
<evidence type="ECO:0000256" key="3">
    <source>
        <dbReference type="ARBA" id="ARBA00022723"/>
    </source>
</evidence>
<keyword evidence="10" id="KW-1185">Reference proteome</keyword>
<dbReference type="InterPro" id="IPR013766">
    <property type="entry name" value="Thioredoxin_domain"/>
</dbReference>
<proteinExistence type="inferred from homology"/>
<evidence type="ECO:0000313" key="9">
    <source>
        <dbReference type="EMBL" id="PND39766.1"/>
    </source>
</evidence>
<dbReference type="Pfam" id="PF00085">
    <property type="entry name" value="Thioredoxin"/>
    <property type="match status" value="1"/>
</dbReference>
<keyword evidence="3" id="KW-0479">Metal-binding</keyword>
<dbReference type="InterPro" id="IPR017937">
    <property type="entry name" value="Thioredoxin_CS"/>
</dbReference>
<evidence type="ECO:0000256" key="6">
    <source>
        <dbReference type="ARBA" id="ARBA00023284"/>
    </source>
</evidence>
<dbReference type="Pfam" id="PF21352">
    <property type="entry name" value="Zn_ribbon_Thio2"/>
    <property type="match status" value="1"/>
</dbReference>
<evidence type="ECO:0000256" key="1">
    <source>
        <dbReference type="ARBA" id="ARBA00008987"/>
    </source>
</evidence>
<dbReference type="CDD" id="cd02947">
    <property type="entry name" value="TRX_family"/>
    <property type="match status" value="1"/>
</dbReference>
<dbReference type="NCBIfam" id="NF008229">
    <property type="entry name" value="PRK10996.1"/>
    <property type="match status" value="1"/>
</dbReference>
<dbReference type="GO" id="GO:0045454">
    <property type="term" value="P:cell redox homeostasis"/>
    <property type="evidence" value="ECO:0007669"/>
    <property type="project" value="TreeGrafter"/>
</dbReference>
<evidence type="ECO:0000256" key="5">
    <source>
        <dbReference type="ARBA" id="ARBA00023157"/>
    </source>
</evidence>
<dbReference type="FunFam" id="3.40.30.10:FF:000001">
    <property type="entry name" value="Thioredoxin"/>
    <property type="match status" value="1"/>
</dbReference>
<dbReference type="InterPro" id="IPR036249">
    <property type="entry name" value="Thioredoxin-like_sf"/>
</dbReference>
<dbReference type="RefSeq" id="WP_102769670.1">
    <property type="nucleotide sequence ID" value="NZ_POSP01000003.1"/>
</dbReference>